<accession>A0AA39IQA2</accession>
<dbReference type="AlphaFoldDB" id="A0AA39IQA2"/>
<comment type="caution">
    <text evidence="1">The sequence shown here is derived from an EMBL/GenBank/DDBJ whole genome shotgun (WGS) entry which is preliminary data.</text>
</comment>
<sequence length="94" mass="11130">MFTKTVALVMLSLCCSHVYSFYLTGLYSVLEKPNREVDQKKVPLRPSFTPLIVPRNRLEDVARIPHRSFHRKMVIAHAHRRPITSLTLWWRMKL</sequence>
<dbReference type="EMBL" id="JAUCMV010000001">
    <property type="protein sequence ID" value="KAK0427224.1"/>
    <property type="molecule type" value="Genomic_DNA"/>
</dbReference>
<gene>
    <name evidence="1" type="ORF">QR680_010121</name>
</gene>
<dbReference type="Proteomes" id="UP001175271">
    <property type="component" value="Unassembled WGS sequence"/>
</dbReference>
<evidence type="ECO:0000313" key="2">
    <source>
        <dbReference type="Proteomes" id="UP001175271"/>
    </source>
</evidence>
<evidence type="ECO:0000313" key="1">
    <source>
        <dbReference type="EMBL" id="KAK0427224.1"/>
    </source>
</evidence>
<name>A0AA39IQA2_9BILA</name>
<proteinExistence type="predicted"/>
<reference evidence="1" key="1">
    <citation type="submission" date="2023-06" db="EMBL/GenBank/DDBJ databases">
        <title>Genomic analysis of the entomopathogenic nematode Steinernema hermaphroditum.</title>
        <authorList>
            <person name="Schwarz E.M."/>
            <person name="Heppert J.K."/>
            <person name="Baniya A."/>
            <person name="Schwartz H.T."/>
            <person name="Tan C.-H."/>
            <person name="Antoshechkin I."/>
            <person name="Sternberg P.W."/>
            <person name="Goodrich-Blair H."/>
            <person name="Dillman A.R."/>
        </authorList>
    </citation>
    <scope>NUCLEOTIDE SEQUENCE</scope>
    <source>
        <strain evidence="1">PS9179</strain>
        <tissue evidence="1">Whole animal</tissue>
    </source>
</reference>
<keyword evidence="2" id="KW-1185">Reference proteome</keyword>
<organism evidence="1 2">
    <name type="scientific">Steinernema hermaphroditum</name>
    <dbReference type="NCBI Taxonomy" id="289476"/>
    <lineage>
        <taxon>Eukaryota</taxon>
        <taxon>Metazoa</taxon>
        <taxon>Ecdysozoa</taxon>
        <taxon>Nematoda</taxon>
        <taxon>Chromadorea</taxon>
        <taxon>Rhabditida</taxon>
        <taxon>Tylenchina</taxon>
        <taxon>Panagrolaimomorpha</taxon>
        <taxon>Strongyloidoidea</taxon>
        <taxon>Steinernematidae</taxon>
        <taxon>Steinernema</taxon>
    </lineage>
</organism>
<protein>
    <submittedName>
        <fullName evidence="1">Uncharacterized protein</fullName>
    </submittedName>
</protein>